<gene>
    <name evidence="3" type="ORF">TCE0_034r10049</name>
</gene>
<organism evidence="3 4">
    <name type="scientific">Talaromyces pinophilus</name>
    <name type="common">Penicillium pinophilum</name>
    <dbReference type="NCBI Taxonomy" id="128442"/>
    <lineage>
        <taxon>Eukaryota</taxon>
        <taxon>Fungi</taxon>
        <taxon>Dikarya</taxon>
        <taxon>Ascomycota</taxon>
        <taxon>Pezizomycotina</taxon>
        <taxon>Eurotiomycetes</taxon>
        <taxon>Eurotiomycetidae</taxon>
        <taxon>Eurotiales</taxon>
        <taxon>Trichocomaceae</taxon>
        <taxon>Talaromyces</taxon>
        <taxon>Talaromyces sect. Talaromyces</taxon>
    </lineage>
</organism>
<name>A0A6V8HC59_TALPI</name>
<feature type="compositionally biased region" description="Polar residues" evidence="1">
    <location>
        <begin position="366"/>
        <end position="376"/>
    </location>
</feature>
<sequence length="527" mass="60118">MAFAYPQGECFFKRSALKSSDPKGRYDAENPLRFYSCLLVEMIWNREAYHGSKECNEYGGGHSHKRSDFKMVWGGGGWQTTYGNWSHLPFSYDNYTQPSRRVQHELCTWGYRFKKREQGDAYESWFMFVPMPIRDEEWVFINRLCNIRAIYIPVAHQASEKCPDLCTYLHVAFNLHKQVTLEHHKDKIPNKFATMYDFEEVEKDKTKVDCHATFGLPYGINTAIGLSIAKLVTTLVIPRHCRNLIPVVAVQQTFTDPSMADWATVAGENHGLTIEWGKGEYKSPWFLSYLKNALVFAVGYIPIIGPFIAIGTAIAMEAIINPDELMDEVREQIPSVELTEGLIHEFKKITGLGQDAVENVDKRSTTDSADVKQSITIKPAKDDEVSTKPVDGSQPVSEEVRKESDDKVIDVPAYKALSQAEFDATVKQMAYTVVKQSFGEKVYRSFHEYKPENVTQEDIEKFLKVLENPSKEQRNANIDELIELVEGENMKQFLKGFRGYHEFLPLIRGGGSVWSASFKWTEDTQAG</sequence>
<keyword evidence="2" id="KW-0812">Transmembrane</keyword>
<feature type="transmembrane region" description="Helical" evidence="2">
    <location>
        <begin position="293"/>
        <end position="316"/>
    </location>
</feature>
<feature type="region of interest" description="Disordered" evidence="1">
    <location>
        <begin position="360"/>
        <end position="404"/>
    </location>
</feature>
<evidence type="ECO:0000256" key="1">
    <source>
        <dbReference type="SAM" id="MobiDB-lite"/>
    </source>
</evidence>
<reference evidence="4" key="1">
    <citation type="journal article" date="2015" name="Genome Announc.">
        <title>Draft genome sequence of Talaromyces cellulolyticus strain Y-94, a source of lignocellulosic biomass-degrading enzymes.</title>
        <authorList>
            <person name="Fujii T."/>
            <person name="Koike H."/>
            <person name="Sawayama S."/>
            <person name="Yano S."/>
            <person name="Inoue H."/>
        </authorList>
    </citation>
    <scope>NUCLEOTIDE SEQUENCE [LARGE SCALE GENOMIC DNA]</scope>
    <source>
        <strain evidence="4">Y-94</strain>
    </source>
</reference>
<dbReference type="Proteomes" id="UP000053095">
    <property type="component" value="Unassembled WGS sequence"/>
</dbReference>
<comment type="caution">
    <text evidence="3">The sequence shown here is derived from an EMBL/GenBank/DDBJ whole genome shotgun (WGS) entry which is preliminary data.</text>
</comment>
<evidence type="ECO:0000313" key="4">
    <source>
        <dbReference type="Proteomes" id="UP000053095"/>
    </source>
</evidence>
<keyword evidence="2" id="KW-1133">Transmembrane helix</keyword>
<keyword evidence="2" id="KW-0472">Membrane</keyword>
<accession>A0A6V8HC59</accession>
<keyword evidence="4" id="KW-1185">Reference proteome</keyword>
<evidence type="ECO:0000256" key="2">
    <source>
        <dbReference type="SAM" id="Phobius"/>
    </source>
</evidence>
<evidence type="ECO:0000313" key="3">
    <source>
        <dbReference type="EMBL" id="GAM38921.1"/>
    </source>
</evidence>
<proteinExistence type="predicted"/>
<dbReference type="EMBL" id="DF933830">
    <property type="protein sequence ID" value="GAM38921.1"/>
    <property type="molecule type" value="Genomic_DNA"/>
</dbReference>
<protein>
    <submittedName>
        <fullName evidence="3">Uncharacterized protein</fullName>
    </submittedName>
</protein>
<dbReference type="AlphaFoldDB" id="A0A6V8HC59"/>